<comment type="caution">
    <text evidence="1">The sequence shown here is derived from an EMBL/GenBank/DDBJ whole genome shotgun (WGS) entry which is preliminary data.</text>
</comment>
<dbReference type="Proteomes" id="UP000439903">
    <property type="component" value="Unassembled WGS sequence"/>
</dbReference>
<gene>
    <name evidence="1" type="ORF">F8M41_025054</name>
</gene>
<keyword evidence="2" id="KW-1185">Reference proteome</keyword>
<name>A0A8H3XJW0_GIGMA</name>
<proteinExistence type="predicted"/>
<evidence type="ECO:0000313" key="2">
    <source>
        <dbReference type="Proteomes" id="UP000439903"/>
    </source>
</evidence>
<sequence>MRIKFKLNQEEFIIQVVDNNWKPGYSCKSDIEAIIYLISSMAINKTYKKLFNTKIHFSEPNVLGFNNEIIVEQLQEEVLFFQFQIIAHDIVIFVTH</sequence>
<reference evidence="1 2" key="1">
    <citation type="journal article" date="2019" name="Environ. Microbiol.">
        <title>At the nexus of three kingdoms: the genome of the mycorrhizal fungus Gigaspora margarita provides insights into plant, endobacterial and fungal interactions.</title>
        <authorList>
            <person name="Venice F."/>
            <person name="Ghignone S."/>
            <person name="Salvioli di Fossalunga A."/>
            <person name="Amselem J."/>
            <person name="Novero M."/>
            <person name="Xianan X."/>
            <person name="Sedzielewska Toro K."/>
            <person name="Morin E."/>
            <person name="Lipzen A."/>
            <person name="Grigoriev I.V."/>
            <person name="Henrissat B."/>
            <person name="Martin F.M."/>
            <person name="Bonfante P."/>
        </authorList>
    </citation>
    <scope>NUCLEOTIDE SEQUENCE [LARGE SCALE GENOMIC DNA]</scope>
    <source>
        <strain evidence="1 2">BEG34</strain>
    </source>
</reference>
<evidence type="ECO:0000313" key="1">
    <source>
        <dbReference type="EMBL" id="KAF0472157.1"/>
    </source>
</evidence>
<accession>A0A8H3XJW0</accession>
<dbReference type="AlphaFoldDB" id="A0A8H3XJW0"/>
<organism evidence="1 2">
    <name type="scientific">Gigaspora margarita</name>
    <dbReference type="NCBI Taxonomy" id="4874"/>
    <lineage>
        <taxon>Eukaryota</taxon>
        <taxon>Fungi</taxon>
        <taxon>Fungi incertae sedis</taxon>
        <taxon>Mucoromycota</taxon>
        <taxon>Glomeromycotina</taxon>
        <taxon>Glomeromycetes</taxon>
        <taxon>Diversisporales</taxon>
        <taxon>Gigasporaceae</taxon>
        <taxon>Gigaspora</taxon>
    </lineage>
</organism>
<protein>
    <submittedName>
        <fullName evidence="1">Uncharacterized protein</fullName>
    </submittedName>
</protein>
<dbReference type="OrthoDB" id="2434200at2759"/>
<dbReference type="EMBL" id="WTPW01000879">
    <property type="protein sequence ID" value="KAF0472157.1"/>
    <property type="molecule type" value="Genomic_DNA"/>
</dbReference>